<reference evidence="3 4" key="1">
    <citation type="submission" date="2019-01" db="EMBL/GenBank/DDBJ databases">
        <title>Genome sequencing of strain 2JSPR-7.</title>
        <authorList>
            <person name="Heo J."/>
            <person name="Kim S.-J."/>
            <person name="Kim J.-S."/>
            <person name="Hong S.-B."/>
            <person name="Kwon S.-W."/>
        </authorList>
    </citation>
    <scope>NUCLEOTIDE SEQUENCE [LARGE SCALE GENOMIC DNA]</scope>
    <source>
        <strain evidence="3 4">2JSPR-7</strain>
    </source>
</reference>
<keyword evidence="4" id="KW-1185">Reference proteome</keyword>
<dbReference type="GO" id="GO:0003677">
    <property type="term" value="F:DNA binding"/>
    <property type="evidence" value="ECO:0007669"/>
    <property type="project" value="InterPro"/>
</dbReference>
<dbReference type="Proteomes" id="UP000291758">
    <property type="component" value="Chromosome"/>
</dbReference>
<evidence type="ECO:0000256" key="1">
    <source>
        <dbReference type="SAM" id="MobiDB-lite"/>
    </source>
</evidence>
<dbReference type="Pfam" id="PF13560">
    <property type="entry name" value="HTH_31"/>
    <property type="match status" value="1"/>
</dbReference>
<accession>A0A4P6EL26</accession>
<dbReference type="AlphaFoldDB" id="A0A4P6EL26"/>
<dbReference type="InterPro" id="IPR001387">
    <property type="entry name" value="Cro/C1-type_HTH"/>
</dbReference>
<evidence type="ECO:0000313" key="3">
    <source>
        <dbReference type="EMBL" id="QAY62896.1"/>
    </source>
</evidence>
<organism evidence="3 4">
    <name type="scientific">Xylanimonas allomyrinae</name>
    <dbReference type="NCBI Taxonomy" id="2509459"/>
    <lineage>
        <taxon>Bacteria</taxon>
        <taxon>Bacillati</taxon>
        <taxon>Actinomycetota</taxon>
        <taxon>Actinomycetes</taxon>
        <taxon>Micrococcales</taxon>
        <taxon>Promicromonosporaceae</taxon>
        <taxon>Xylanimonas</taxon>
    </lineage>
</organism>
<sequence length="92" mass="9434">MSALAVPGVALAWLRQSVGLTVDETARRAGVAPAFLARVEAGDARATPAWLGEVATVLADALADRAPAPGPEPGRTDDGTPTRLHEHGGNDR</sequence>
<dbReference type="SUPFAM" id="SSF47413">
    <property type="entry name" value="lambda repressor-like DNA-binding domains"/>
    <property type="match status" value="1"/>
</dbReference>
<dbReference type="SMART" id="SM00530">
    <property type="entry name" value="HTH_XRE"/>
    <property type="match status" value="1"/>
</dbReference>
<dbReference type="OrthoDB" id="5114244at2"/>
<evidence type="ECO:0000313" key="4">
    <source>
        <dbReference type="Proteomes" id="UP000291758"/>
    </source>
</evidence>
<feature type="region of interest" description="Disordered" evidence="1">
    <location>
        <begin position="62"/>
        <end position="92"/>
    </location>
</feature>
<dbReference type="CDD" id="cd00093">
    <property type="entry name" value="HTH_XRE"/>
    <property type="match status" value="1"/>
</dbReference>
<dbReference type="EMBL" id="CP035495">
    <property type="protein sequence ID" value="QAY62896.1"/>
    <property type="molecule type" value="Genomic_DNA"/>
</dbReference>
<proteinExistence type="predicted"/>
<dbReference type="RefSeq" id="WP_129203477.1">
    <property type="nucleotide sequence ID" value="NZ_CP035495.1"/>
</dbReference>
<protein>
    <submittedName>
        <fullName evidence="3">XRE family transcriptional regulator</fullName>
    </submittedName>
</protein>
<feature type="domain" description="HTH cro/C1-type" evidence="2">
    <location>
        <begin position="10"/>
        <end position="62"/>
    </location>
</feature>
<gene>
    <name evidence="3" type="ORF">ET495_06155</name>
</gene>
<evidence type="ECO:0000259" key="2">
    <source>
        <dbReference type="SMART" id="SM00530"/>
    </source>
</evidence>
<dbReference type="InterPro" id="IPR010982">
    <property type="entry name" value="Lambda_DNA-bd_dom_sf"/>
</dbReference>
<dbReference type="KEGG" id="xyl:ET495_06155"/>
<dbReference type="Gene3D" id="1.10.260.40">
    <property type="entry name" value="lambda repressor-like DNA-binding domains"/>
    <property type="match status" value="1"/>
</dbReference>
<name>A0A4P6EL26_9MICO</name>
<feature type="compositionally biased region" description="Basic and acidic residues" evidence="1">
    <location>
        <begin position="74"/>
        <end position="92"/>
    </location>
</feature>